<evidence type="ECO:0000256" key="4">
    <source>
        <dbReference type="ARBA" id="ARBA00004931"/>
    </source>
</evidence>
<evidence type="ECO:0000256" key="10">
    <source>
        <dbReference type="ARBA" id="ARBA00035633"/>
    </source>
</evidence>
<dbReference type="FunFam" id="3.20.10.10:FF:000002">
    <property type="entry name" value="D-alanine aminotransferase"/>
    <property type="match status" value="1"/>
</dbReference>
<comment type="pathway">
    <text evidence="4">Amino-acid biosynthesis; L-valine biosynthesis; L-valine from pyruvate: step 4/4.</text>
</comment>
<protein>
    <recommendedName>
        <fullName evidence="17">Aminodeoxychorismate lyase</fullName>
        <ecNumber evidence="7">2.6.1.42</ecNumber>
        <ecNumber evidence="11">4.1.3.38</ecNumber>
    </recommendedName>
    <alternativeName>
        <fullName evidence="18">4-amino-4-deoxychorismate lyase</fullName>
    </alternativeName>
</protein>
<dbReference type="InterPro" id="IPR050571">
    <property type="entry name" value="Class-IV_PLP-Dep_Aminotrnsfr"/>
</dbReference>
<evidence type="ECO:0000256" key="16">
    <source>
        <dbReference type="ARBA" id="ARBA00054027"/>
    </source>
</evidence>
<comment type="catalytic activity">
    <reaction evidence="14">
        <text>L-leucine + 2-oxoglutarate = 4-methyl-2-oxopentanoate + L-glutamate</text>
        <dbReference type="Rhea" id="RHEA:18321"/>
        <dbReference type="ChEBI" id="CHEBI:16810"/>
        <dbReference type="ChEBI" id="CHEBI:17865"/>
        <dbReference type="ChEBI" id="CHEBI:29985"/>
        <dbReference type="ChEBI" id="CHEBI:57427"/>
        <dbReference type="EC" id="2.6.1.42"/>
    </reaction>
</comment>
<keyword evidence="19" id="KW-0032">Aminotransferase</keyword>
<dbReference type="GO" id="GO:0005829">
    <property type="term" value="C:cytosol"/>
    <property type="evidence" value="ECO:0007669"/>
    <property type="project" value="TreeGrafter"/>
</dbReference>
<comment type="similarity">
    <text evidence="6">Belongs to the class-IV pyridoxal-phosphate-dependent aminotransferase family.</text>
</comment>
<dbReference type="PANTHER" id="PTHR42743:SF11">
    <property type="entry name" value="AMINODEOXYCHORISMATE LYASE"/>
    <property type="match status" value="1"/>
</dbReference>
<gene>
    <name evidence="19" type="ordered locus">EBL_c15640</name>
</gene>
<reference evidence="19 20" key="1">
    <citation type="journal article" date="2012" name="J. Bacteriol.">
        <title>Complete genome sequence of the B12-producing Shimwellia blattae strain DSM 4481, isolated from a cockroach.</title>
        <authorList>
            <person name="Brzuszkiewicz E."/>
            <person name="Waschkowitz T."/>
            <person name="Wiezer A."/>
            <person name="Daniel R."/>
        </authorList>
    </citation>
    <scope>NUCLEOTIDE SEQUENCE [LARGE SCALE GENOMIC DNA]</scope>
    <source>
        <strain evidence="20">ATCC 29907 / DSM 4481 / JCM 1650 / NBRC 105725 / CDC 9005-74</strain>
    </source>
</reference>
<comment type="catalytic activity">
    <reaction evidence="15">
        <text>4-amino-4-deoxychorismate = 4-aminobenzoate + pyruvate + H(+)</text>
        <dbReference type="Rhea" id="RHEA:16201"/>
        <dbReference type="ChEBI" id="CHEBI:15361"/>
        <dbReference type="ChEBI" id="CHEBI:15378"/>
        <dbReference type="ChEBI" id="CHEBI:17836"/>
        <dbReference type="ChEBI" id="CHEBI:58406"/>
        <dbReference type="EC" id="4.1.3.38"/>
    </reaction>
</comment>
<comment type="function">
    <text evidence="2">Acts on leucine, isoleucine and valine.</text>
</comment>
<evidence type="ECO:0000256" key="18">
    <source>
        <dbReference type="ARBA" id="ARBA00080135"/>
    </source>
</evidence>
<proteinExistence type="inferred from homology"/>
<evidence type="ECO:0000256" key="17">
    <source>
        <dbReference type="ARBA" id="ARBA00069174"/>
    </source>
</evidence>
<dbReference type="InterPro" id="IPR001544">
    <property type="entry name" value="Aminotrans_IV"/>
</dbReference>
<dbReference type="OrthoDB" id="21319at2"/>
<evidence type="ECO:0000256" key="6">
    <source>
        <dbReference type="ARBA" id="ARBA00009320"/>
    </source>
</evidence>
<evidence type="ECO:0000256" key="14">
    <source>
        <dbReference type="ARBA" id="ARBA00049229"/>
    </source>
</evidence>
<evidence type="ECO:0000256" key="12">
    <source>
        <dbReference type="ARBA" id="ARBA00048212"/>
    </source>
</evidence>
<comment type="pathway">
    <text evidence="5">Amino-acid biosynthesis; L-leucine biosynthesis; L-leucine from 3-methyl-2-oxobutanoate: step 4/4.</text>
</comment>
<dbReference type="GO" id="GO:0004084">
    <property type="term" value="F:branched-chain-amino-acid transaminase activity"/>
    <property type="evidence" value="ECO:0007669"/>
    <property type="project" value="UniProtKB-EC"/>
</dbReference>
<evidence type="ECO:0000256" key="9">
    <source>
        <dbReference type="ARBA" id="ARBA00022909"/>
    </source>
</evidence>
<dbReference type="EC" id="4.1.3.38" evidence="11"/>
<dbReference type="PANTHER" id="PTHR42743">
    <property type="entry name" value="AMINO-ACID AMINOTRANSFERASE"/>
    <property type="match status" value="1"/>
</dbReference>
<dbReference type="STRING" id="630626.EBL_c15640"/>
<evidence type="ECO:0000256" key="1">
    <source>
        <dbReference type="ARBA" id="ARBA00001933"/>
    </source>
</evidence>
<organism evidence="19 20">
    <name type="scientific">Shimwellia blattae (strain ATCC 29907 / DSM 4481 / JCM 1650 / NBRC 105725 / CDC 9005-74)</name>
    <name type="common">Escherichia blattae</name>
    <dbReference type="NCBI Taxonomy" id="630626"/>
    <lineage>
        <taxon>Bacteria</taxon>
        <taxon>Pseudomonadati</taxon>
        <taxon>Pseudomonadota</taxon>
        <taxon>Gammaproteobacteria</taxon>
        <taxon>Enterobacterales</taxon>
        <taxon>Enterobacteriaceae</taxon>
        <taxon>Shimwellia</taxon>
    </lineage>
</organism>
<evidence type="ECO:0000256" key="5">
    <source>
        <dbReference type="ARBA" id="ARBA00005072"/>
    </source>
</evidence>
<dbReference type="InterPro" id="IPR043132">
    <property type="entry name" value="BCAT-like_C"/>
</dbReference>
<dbReference type="InterPro" id="IPR036038">
    <property type="entry name" value="Aminotransferase-like"/>
</dbReference>
<comment type="pathway">
    <text evidence="10">Cofactor biosynthesis; tetrahydrofolate biosynthesis; 4-aminobenzoate from chorismate: step 2/2.</text>
</comment>
<evidence type="ECO:0000256" key="15">
    <source>
        <dbReference type="ARBA" id="ARBA00049529"/>
    </source>
</evidence>
<comment type="function">
    <text evidence="16">Involved in the biosynthesis of p-aminobenzoate (PABA), a precursor of tetrahydrofolate. Converts 4-amino-4-deoxychorismate into 4-aminobenzoate (PABA) and pyruvate.</text>
</comment>
<accession>I2B804</accession>
<evidence type="ECO:0000256" key="3">
    <source>
        <dbReference type="ARBA" id="ARBA00004824"/>
    </source>
</evidence>
<dbReference type="KEGG" id="ebt:EBL_c15640"/>
<comment type="catalytic activity">
    <reaction evidence="12">
        <text>L-valine + 2-oxoglutarate = 3-methyl-2-oxobutanoate + L-glutamate</text>
        <dbReference type="Rhea" id="RHEA:24813"/>
        <dbReference type="ChEBI" id="CHEBI:11851"/>
        <dbReference type="ChEBI" id="CHEBI:16810"/>
        <dbReference type="ChEBI" id="CHEBI:29985"/>
        <dbReference type="ChEBI" id="CHEBI:57762"/>
        <dbReference type="EC" id="2.6.1.42"/>
    </reaction>
</comment>
<comment type="catalytic activity">
    <reaction evidence="13">
        <text>L-isoleucine + 2-oxoglutarate = (S)-3-methyl-2-oxopentanoate + L-glutamate</text>
        <dbReference type="Rhea" id="RHEA:24801"/>
        <dbReference type="ChEBI" id="CHEBI:16810"/>
        <dbReference type="ChEBI" id="CHEBI:29985"/>
        <dbReference type="ChEBI" id="CHEBI:35146"/>
        <dbReference type="ChEBI" id="CHEBI:58045"/>
        <dbReference type="EC" id="2.6.1.42"/>
    </reaction>
</comment>
<evidence type="ECO:0000256" key="8">
    <source>
        <dbReference type="ARBA" id="ARBA00022898"/>
    </source>
</evidence>
<dbReference type="GO" id="GO:0046656">
    <property type="term" value="P:folic acid biosynthetic process"/>
    <property type="evidence" value="ECO:0007669"/>
    <property type="project" value="UniProtKB-KW"/>
</dbReference>
<evidence type="ECO:0000256" key="2">
    <source>
        <dbReference type="ARBA" id="ARBA00003109"/>
    </source>
</evidence>
<sequence>MARTVYVNGQYMDEQQATISIFDRGALFGDAVYEVTAVIDGQLWDLDDHLHRLRRSCAGLELECPWSDAELEEIHRTLIAKNQLGEGVIYLQLSRGDAGDRDFSYAEVTNPPTLVLFTQQKTLVDTPEAARGLRMITRPDVRWQRRDLKTVSLLAASMAYTAARRQGVDDALLVENGMITEGTSSNVFIVTRDNTVITRPLGSGILPGTTRRLLIELIAQNGLHLTERLFTPEEARGAKELFISSTTALIMPVVELDGCRIADGTPGPVAQALRRGLINWIRRDEE</sequence>
<dbReference type="PATRIC" id="fig|630626.3.peg.1507"/>
<keyword evidence="20" id="KW-1185">Reference proteome</keyword>
<dbReference type="GO" id="GO:0008696">
    <property type="term" value="F:4-amino-4-deoxychorismate lyase activity"/>
    <property type="evidence" value="ECO:0007669"/>
    <property type="project" value="UniProtKB-EC"/>
</dbReference>
<dbReference type="Pfam" id="PF01063">
    <property type="entry name" value="Aminotran_4"/>
    <property type="match status" value="1"/>
</dbReference>
<evidence type="ECO:0000256" key="7">
    <source>
        <dbReference type="ARBA" id="ARBA00013053"/>
    </source>
</evidence>
<dbReference type="NCBIfam" id="NF005209">
    <property type="entry name" value="PRK06680.1"/>
    <property type="match status" value="1"/>
</dbReference>
<name>I2B804_SHIBC</name>
<dbReference type="Gene3D" id="3.20.10.10">
    <property type="entry name" value="D-amino Acid Aminotransferase, subunit A, domain 2"/>
    <property type="match status" value="1"/>
</dbReference>
<dbReference type="RefSeq" id="WP_014715957.1">
    <property type="nucleotide sequence ID" value="NC_017910.1"/>
</dbReference>
<dbReference type="EC" id="2.6.1.42" evidence="7"/>
<dbReference type="eggNOG" id="COG0115">
    <property type="taxonomic scope" value="Bacteria"/>
</dbReference>
<dbReference type="EMBL" id="CP001560">
    <property type="protein sequence ID" value="AFJ46658.1"/>
    <property type="molecule type" value="Genomic_DNA"/>
</dbReference>
<evidence type="ECO:0000313" key="19">
    <source>
        <dbReference type="EMBL" id="AFJ46658.1"/>
    </source>
</evidence>
<comment type="pathway">
    <text evidence="3">Amino-acid biosynthesis; L-isoleucine biosynthesis; L-isoleucine from 2-oxobutanoate: step 4/4.</text>
</comment>
<dbReference type="AlphaFoldDB" id="I2B804"/>
<evidence type="ECO:0000313" key="20">
    <source>
        <dbReference type="Proteomes" id="UP000001955"/>
    </source>
</evidence>
<dbReference type="HOGENOM" id="CLU_020844_4_1_6"/>
<comment type="cofactor">
    <cofactor evidence="1">
        <name>pyridoxal 5'-phosphate</name>
        <dbReference type="ChEBI" id="CHEBI:597326"/>
    </cofactor>
</comment>
<keyword evidence="8" id="KW-0663">Pyridoxal phosphate</keyword>
<dbReference type="Proteomes" id="UP000001955">
    <property type="component" value="Chromosome"/>
</dbReference>
<evidence type="ECO:0000256" key="13">
    <source>
        <dbReference type="ARBA" id="ARBA00048798"/>
    </source>
</evidence>
<dbReference type="Gene3D" id="3.30.470.10">
    <property type="match status" value="1"/>
</dbReference>
<keyword evidence="9" id="KW-0289">Folate biosynthesis</keyword>
<dbReference type="GO" id="GO:0008652">
    <property type="term" value="P:amino acid biosynthetic process"/>
    <property type="evidence" value="ECO:0007669"/>
    <property type="project" value="UniProtKB-ARBA"/>
</dbReference>
<dbReference type="SUPFAM" id="SSF56752">
    <property type="entry name" value="D-aminoacid aminotransferase-like PLP-dependent enzymes"/>
    <property type="match status" value="1"/>
</dbReference>
<dbReference type="InterPro" id="IPR043131">
    <property type="entry name" value="BCAT-like_N"/>
</dbReference>
<evidence type="ECO:0000256" key="11">
    <source>
        <dbReference type="ARBA" id="ARBA00035676"/>
    </source>
</evidence>
<keyword evidence="19" id="KW-0808">Transferase</keyword>